<protein>
    <submittedName>
        <fullName evidence="6">UDP-N-acetylmuramoyl-tripeptide--D-alanyl-D-alanine ligase</fullName>
    </submittedName>
</protein>
<dbReference type="Proteomes" id="UP000786183">
    <property type="component" value="Unassembled WGS sequence"/>
</dbReference>
<keyword evidence="1 6" id="KW-0436">Ligase</keyword>
<accession>A0ABS7WQK0</accession>
<feature type="domain" description="Mur ligase central" evidence="5">
    <location>
        <begin position="161"/>
        <end position="266"/>
    </location>
</feature>
<keyword evidence="2" id="KW-0547">Nucleotide-binding</keyword>
<feature type="transmembrane region" description="Helical" evidence="4">
    <location>
        <begin position="6"/>
        <end position="28"/>
    </location>
</feature>
<feature type="transmembrane region" description="Helical" evidence="4">
    <location>
        <begin position="124"/>
        <end position="144"/>
    </location>
</feature>
<dbReference type="PANTHER" id="PTHR43024:SF1">
    <property type="entry name" value="UDP-N-ACETYLMURAMOYL-TRIPEPTIDE--D-ALANYL-D-ALANINE LIGASE"/>
    <property type="match status" value="1"/>
</dbReference>
<organism evidence="6 7">
    <name type="scientific">Campylobacter canadensis</name>
    <dbReference type="NCBI Taxonomy" id="449520"/>
    <lineage>
        <taxon>Bacteria</taxon>
        <taxon>Pseudomonadati</taxon>
        <taxon>Campylobacterota</taxon>
        <taxon>Epsilonproteobacteria</taxon>
        <taxon>Campylobacterales</taxon>
        <taxon>Campylobacteraceae</taxon>
        <taxon>Campylobacter</taxon>
    </lineage>
</organism>
<evidence type="ECO:0000313" key="6">
    <source>
        <dbReference type="EMBL" id="MBZ7987023.1"/>
    </source>
</evidence>
<feature type="transmembrane region" description="Helical" evidence="4">
    <location>
        <begin position="40"/>
        <end position="56"/>
    </location>
</feature>
<dbReference type="SUPFAM" id="SSF53623">
    <property type="entry name" value="MurD-like peptide ligases, catalytic domain"/>
    <property type="match status" value="1"/>
</dbReference>
<feature type="transmembrane region" description="Helical" evidence="4">
    <location>
        <begin position="62"/>
        <end position="83"/>
    </location>
</feature>
<keyword evidence="4" id="KW-0472">Membrane</keyword>
<name>A0ABS7WQK0_9BACT</name>
<dbReference type="SUPFAM" id="SSF53244">
    <property type="entry name" value="MurD-like peptide ligases, peptide-binding domain"/>
    <property type="match status" value="1"/>
</dbReference>
<evidence type="ECO:0000313" key="7">
    <source>
        <dbReference type="Proteomes" id="UP000786183"/>
    </source>
</evidence>
<evidence type="ECO:0000259" key="5">
    <source>
        <dbReference type="Pfam" id="PF08245"/>
    </source>
</evidence>
<dbReference type="PANTHER" id="PTHR43024">
    <property type="entry name" value="UDP-N-ACETYLMURAMOYL-TRIPEPTIDE--D-ALANYL-D-ALANINE LIGASE"/>
    <property type="match status" value="1"/>
</dbReference>
<gene>
    <name evidence="6" type="ORF">AVCANL283_02670</name>
</gene>
<dbReference type="InterPro" id="IPR051046">
    <property type="entry name" value="MurCDEF_CellWall_CoF430Synth"/>
</dbReference>
<dbReference type="Gene3D" id="3.90.190.20">
    <property type="entry name" value="Mur ligase, C-terminal domain"/>
    <property type="match status" value="1"/>
</dbReference>
<feature type="transmembrane region" description="Helical" evidence="4">
    <location>
        <begin position="95"/>
        <end position="112"/>
    </location>
</feature>
<dbReference type="Gene3D" id="3.40.1190.10">
    <property type="entry name" value="Mur-like, catalytic domain"/>
    <property type="match status" value="1"/>
</dbReference>
<dbReference type="RefSeq" id="WP_172233230.1">
    <property type="nucleotide sequence ID" value="NZ_CP035946.1"/>
</dbReference>
<dbReference type="InterPro" id="IPR013221">
    <property type="entry name" value="Mur_ligase_cen"/>
</dbReference>
<comment type="caution">
    <text evidence="6">The sequence shown here is derived from an EMBL/GenBank/DDBJ whole genome shotgun (WGS) entry which is preliminary data.</text>
</comment>
<dbReference type="EMBL" id="JACGBB010000004">
    <property type="protein sequence ID" value="MBZ7987023.1"/>
    <property type="molecule type" value="Genomic_DNA"/>
</dbReference>
<reference evidence="6 7" key="1">
    <citation type="submission" date="2020-07" db="EMBL/GenBank/DDBJ databases">
        <title>Transfer of Campylobacter canadensis to the novel genus Avispirillum gen. nov., that also includes two novel species recovered from migratory waterfowl: Avispirillum anseris sp. nov. and Avispirillum brantae sp. nov.</title>
        <authorList>
            <person name="Miller W.G."/>
            <person name="Chapman M.H."/>
            <person name="Yee E."/>
            <person name="Inglis G.D."/>
        </authorList>
    </citation>
    <scope>NUCLEOTIDE SEQUENCE [LARGE SCALE GENOMIC DNA]</scope>
    <source>
        <strain evidence="6 7">L283</strain>
    </source>
</reference>
<keyword evidence="3" id="KW-0067">ATP-binding</keyword>
<dbReference type="InterPro" id="IPR036615">
    <property type="entry name" value="Mur_ligase_C_dom_sf"/>
</dbReference>
<dbReference type="InterPro" id="IPR036565">
    <property type="entry name" value="Mur-like_cat_sf"/>
</dbReference>
<keyword evidence="4" id="KW-1133">Transmembrane helix</keyword>
<sequence>MVIAYVLSYLFSFLMLYYISTLLQWNNYKIKRVIFNFHKPKWHFYFLIAPFLLYVFSFKMHIAISILIFIAYFICIFLWARFLDKKLVFTKRIQRLFALNAFLALIFSYLHYVNNFDAHILDYLLLSLILSYMIEKFLNIYYYNKAKNKIQSLKDCKVVLITASYGKTSIKHYLAQILSKKYIVHYAKGSINTTLGLCSDINNNLKDDTQILIIEAGARKKGDILEISNLVQPHFVIIGQIGIAHLEFFKSKENILECKKECLQSTRLEYKICHSSANEECAYDLEVSDIKSSLEALSFKMNNTQYTANLLGEFNAYNLAACIKLALKLDFSNEELQNIIKNIQATEHRLQIITKTPKFIIDDGYNGNYDGMSQSYHLVSSYNKGKKILVSPGIIEVNEDINIELCKIINQCFDFAIITGSLNAKIFEENLTIDKIILKNKDELQNTLAKYTKENDLILFSNDAPKFI</sequence>
<keyword evidence="7" id="KW-1185">Reference proteome</keyword>
<evidence type="ECO:0000256" key="4">
    <source>
        <dbReference type="SAM" id="Phobius"/>
    </source>
</evidence>
<dbReference type="Pfam" id="PF08245">
    <property type="entry name" value="Mur_ligase_M"/>
    <property type="match status" value="1"/>
</dbReference>
<evidence type="ECO:0000256" key="1">
    <source>
        <dbReference type="ARBA" id="ARBA00022598"/>
    </source>
</evidence>
<proteinExistence type="predicted"/>
<dbReference type="GO" id="GO:0016874">
    <property type="term" value="F:ligase activity"/>
    <property type="evidence" value="ECO:0007669"/>
    <property type="project" value="UniProtKB-KW"/>
</dbReference>
<evidence type="ECO:0000256" key="3">
    <source>
        <dbReference type="ARBA" id="ARBA00022840"/>
    </source>
</evidence>
<evidence type="ECO:0000256" key="2">
    <source>
        <dbReference type="ARBA" id="ARBA00022741"/>
    </source>
</evidence>
<keyword evidence="4" id="KW-0812">Transmembrane</keyword>